<gene>
    <name evidence="2" type="primary">NCL1_12353</name>
    <name evidence="2" type="ORF">TNIN_53851</name>
</gene>
<proteinExistence type="predicted"/>
<evidence type="ECO:0000259" key="1">
    <source>
        <dbReference type="PROSITE" id="PS50835"/>
    </source>
</evidence>
<dbReference type="InterPro" id="IPR007110">
    <property type="entry name" value="Ig-like_dom"/>
</dbReference>
<evidence type="ECO:0000313" key="2">
    <source>
        <dbReference type="EMBL" id="GFY42608.1"/>
    </source>
</evidence>
<dbReference type="InterPro" id="IPR013783">
    <property type="entry name" value="Ig-like_fold"/>
</dbReference>
<evidence type="ECO:0000313" key="3">
    <source>
        <dbReference type="Proteomes" id="UP000886998"/>
    </source>
</evidence>
<name>A0A8X6WWI9_9ARAC</name>
<dbReference type="PANTHER" id="PTHR23278">
    <property type="entry name" value="SIDESTEP PROTEIN"/>
    <property type="match status" value="1"/>
</dbReference>
<accession>A0A8X6WWI9</accession>
<dbReference type="InterPro" id="IPR036179">
    <property type="entry name" value="Ig-like_dom_sf"/>
</dbReference>
<comment type="caution">
    <text evidence="2">The sequence shown here is derived from an EMBL/GenBank/DDBJ whole genome shotgun (WGS) entry which is preliminary data.</text>
</comment>
<dbReference type="EMBL" id="BMAV01003180">
    <property type="protein sequence ID" value="GFY42608.1"/>
    <property type="molecule type" value="Genomic_DNA"/>
</dbReference>
<dbReference type="PROSITE" id="PS50835">
    <property type="entry name" value="IG_LIKE"/>
    <property type="match status" value="1"/>
</dbReference>
<dbReference type="AlphaFoldDB" id="A0A8X6WWI9"/>
<dbReference type="SUPFAM" id="SSF48726">
    <property type="entry name" value="Immunoglobulin"/>
    <property type="match status" value="1"/>
</dbReference>
<dbReference type="PANTHER" id="PTHR23278:SF19">
    <property type="entry name" value="OBSCURIN"/>
    <property type="match status" value="1"/>
</dbReference>
<protein>
    <recommendedName>
        <fullName evidence="1">Ig-like domain-containing protein</fullName>
    </recommendedName>
</protein>
<keyword evidence="3" id="KW-1185">Reference proteome</keyword>
<dbReference type="OrthoDB" id="5843397at2759"/>
<sequence length="145" mass="16419">MSSLISTTETHNALEFIYLIFNYAFTEWNCSLSTQKINVLRIGTGKPLPSVTWWRESVLLDDTYTVTPHGVVRNELEILSLKRHDLMAVFTCQASNNNFSQPALAAVTVDMNCYVARVDSGYSGHVREPGWAERTFLHLLCCFPN</sequence>
<organism evidence="2 3">
    <name type="scientific">Trichonephila inaurata madagascariensis</name>
    <dbReference type="NCBI Taxonomy" id="2747483"/>
    <lineage>
        <taxon>Eukaryota</taxon>
        <taxon>Metazoa</taxon>
        <taxon>Ecdysozoa</taxon>
        <taxon>Arthropoda</taxon>
        <taxon>Chelicerata</taxon>
        <taxon>Arachnida</taxon>
        <taxon>Araneae</taxon>
        <taxon>Araneomorphae</taxon>
        <taxon>Entelegynae</taxon>
        <taxon>Araneoidea</taxon>
        <taxon>Nephilidae</taxon>
        <taxon>Trichonephila</taxon>
        <taxon>Trichonephila inaurata</taxon>
    </lineage>
</organism>
<reference evidence="2" key="1">
    <citation type="submission" date="2020-08" db="EMBL/GenBank/DDBJ databases">
        <title>Multicomponent nature underlies the extraordinary mechanical properties of spider dragline silk.</title>
        <authorList>
            <person name="Kono N."/>
            <person name="Nakamura H."/>
            <person name="Mori M."/>
            <person name="Yoshida Y."/>
            <person name="Ohtoshi R."/>
            <person name="Malay A.D."/>
            <person name="Moran D.A.P."/>
            <person name="Tomita M."/>
            <person name="Numata K."/>
            <person name="Arakawa K."/>
        </authorList>
    </citation>
    <scope>NUCLEOTIDE SEQUENCE</scope>
</reference>
<feature type="domain" description="Ig-like" evidence="1">
    <location>
        <begin position="30"/>
        <end position="108"/>
    </location>
</feature>
<dbReference type="Proteomes" id="UP000886998">
    <property type="component" value="Unassembled WGS sequence"/>
</dbReference>
<dbReference type="Gene3D" id="2.60.40.10">
    <property type="entry name" value="Immunoglobulins"/>
    <property type="match status" value="1"/>
</dbReference>